<sequence>MFTNFIPLFLPFFVSMILQRINTSRDGTNNN</sequence>
<reference evidence="1 2" key="1">
    <citation type="journal article" date="2012" name="Nucleic Acids Res.">
        <title>Sequencing of the smallest Apicomplexan genome from the human pathogen Babesia microti.</title>
        <authorList>
            <person name="Cornillot E."/>
            <person name="Hadj-Kaddour K."/>
            <person name="Dassouli A."/>
            <person name="Noel B."/>
            <person name="Ranwez V."/>
            <person name="Vacherie B."/>
            <person name="Augagneur Y."/>
            <person name="Bres V."/>
            <person name="Duclos A."/>
            <person name="Randazzo S."/>
            <person name="Carcy B."/>
            <person name="Debierre-Grockiego F."/>
            <person name="Delbecq S."/>
            <person name="Moubri-Menage K."/>
            <person name="Shams-Eldin H."/>
            <person name="Usmani-Brown S."/>
            <person name="Bringaud F."/>
            <person name="Wincker P."/>
            <person name="Vivares C.P."/>
            <person name="Schwarz R.T."/>
            <person name="Schetters T.P."/>
            <person name="Krause P.J."/>
            <person name="Gorenflot A."/>
            <person name="Berry V."/>
            <person name="Barbe V."/>
            <person name="Ben Mamoun C."/>
        </authorList>
    </citation>
    <scope>NUCLEOTIDE SEQUENCE [LARGE SCALE GENOMIC DNA]</scope>
    <source>
        <strain evidence="1 2">RI</strain>
    </source>
</reference>
<evidence type="ECO:0000313" key="1">
    <source>
        <dbReference type="EMBL" id="SJK86033.1"/>
    </source>
</evidence>
<reference evidence="1 2" key="3">
    <citation type="journal article" date="2016" name="Sci. Rep.">
        <title>Genome-wide diversity and gene expression profiling of Babesia microti isolates identify polymorphic genes that mediate host-pathogen interactions.</title>
        <authorList>
            <person name="Silva J.C."/>
            <person name="Cornillot E."/>
            <person name="McCracken C."/>
            <person name="Usmani-Brown S."/>
            <person name="Dwivedi A."/>
            <person name="Ifeonu O.O."/>
            <person name="Crabtree J."/>
            <person name="Gotia H.T."/>
            <person name="Virji A.Z."/>
            <person name="Reynes C."/>
            <person name="Colinge J."/>
            <person name="Kumar V."/>
            <person name="Lawres L."/>
            <person name="Pazzi J.E."/>
            <person name="Pablo J.V."/>
            <person name="Hung C."/>
            <person name="Brancato J."/>
            <person name="Kumari P."/>
            <person name="Orvis J."/>
            <person name="Tretina K."/>
            <person name="Chibucos M."/>
            <person name="Ott S."/>
            <person name="Sadzewicz L."/>
            <person name="Sengamalay N."/>
            <person name="Shetty A.C."/>
            <person name="Su Q."/>
            <person name="Tallon L."/>
            <person name="Fraser C.M."/>
            <person name="Frutos R."/>
            <person name="Molina D.M."/>
            <person name="Krause P.J."/>
            <person name="Ben Mamoun C."/>
        </authorList>
    </citation>
    <scope>NUCLEOTIDE SEQUENCE [LARGE SCALE GENOMIC DNA]</scope>
    <source>
        <strain evidence="1 2">RI</strain>
    </source>
</reference>
<evidence type="ECO:0000313" key="2">
    <source>
        <dbReference type="Proteomes" id="UP000002899"/>
    </source>
</evidence>
<accession>A0A1R4AAL0</accession>
<organism evidence="1 2">
    <name type="scientific">Babesia microti (strain RI)</name>
    <dbReference type="NCBI Taxonomy" id="1133968"/>
    <lineage>
        <taxon>Eukaryota</taxon>
        <taxon>Sar</taxon>
        <taxon>Alveolata</taxon>
        <taxon>Apicomplexa</taxon>
        <taxon>Aconoidasida</taxon>
        <taxon>Piroplasmida</taxon>
        <taxon>Babesiidae</taxon>
        <taxon>Babesia</taxon>
    </lineage>
</organism>
<gene>
    <name evidence="1" type="ORF">BMR1_02g02711</name>
</gene>
<proteinExistence type="predicted"/>
<dbReference type="RefSeq" id="XP_021338230.1">
    <property type="nucleotide sequence ID" value="XM_021481606.1"/>
</dbReference>
<dbReference type="EMBL" id="FO082872">
    <property type="protein sequence ID" value="SJK86033.1"/>
    <property type="molecule type" value="Genomic_DNA"/>
</dbReference>
<reference evidence="1 2" key="2">
    <citation type="journal article" date="2013" name="PLoS ONE">
        <title>Whole genome mapping and re-organization of the nuclear and mitochondrial genomes of Babesia microti isolates.</title>
        <authorList>
            <person name="Cornillot E."/>
            <person name="Dassouli A."/>
            <person name="Garg A."/>
            <person name="Pachikara N."/>
            <person name="Randazzo S."/>
            <person name="Depoix D."/>
            <person name="Carcy B."/>
            <person name="Delbecq S."/>
            <person name="Frutos R."/>
            <person name="Silva J.C."/>
            <person name="Sutton R."/>
            <person name="Krause P.J."/>
            <person name="Mamoun C.B."/>
        </authorList>
    </citation>
    <scope>NUCLEOTIDE SEQUENCE [LARGE SCALE GENOMIC DNA]</scope>
    <source>
        <strain evidence="1 2">RI</strain>
    </source>
</reference>
<dbReference type="AlphaFoldDB" id="A0A1R4AAL0"/>
<dbReference type="KEGG" id="bmic:BMR1_02g02711"/>
<keyword evidence="2" id="KW-1185">Reference proteome</keyword>
<name>A0A1R4AAL0_BABMR</name>
<dbReference type="VEuPathDB" id="PiroplasmaDB:BMR1_02g02711"/>
<dbReference type="GeneID" id="33043656"/>
<dbReference type="Proteomes" id="UP000002899">
    <property type="component" value="Chromosome II"/>
</dbReference>
<protein>
    <submittedName>
        <fullName evidence="1">Uncharacterized protein</fullName>
    </submittedName>
</protein>